<reference evidence="2" key="1">
    <citation type="submission" date="2018-07" db="EMBL/GenBank/DDBJ databases">
        <authorList>
            <person name="Quirk P.G."/>
            <person name="Krulwich T.A."/>
        </authorList>
    </citation>
    <scope>NUCLEOTIDE SEQUENCE</scope>
</reference>
<organism evidence="2">
    <name type="scientific">metagenome</name>
    <dbReference type="NCBI Taxonomy" id="256318"/>
    <lineage>
        <taxon>unclassified sequences</taxon>
        <taxon>metagenomes</taxon>
    </lineage>
</organism>
<dbReference type="EMBL" id="UIDG01000366">
    <property type="protein sequence ID" value="SUS07402.1"/>
    <property type="molecule type" value="Genomic_DNA"/>
</dbReference>
<evidence type="ECO:0000313" key="2">
    <source>
        <dbReference type="EMBL" id="SUS07402.1"/>
    </source>
</evidence>
<evidence type="ECO:0000256" key="1">
    <source>
        <dbReference type="SAM" id="Phobius"/>
    </source>
</evidence>
<keyword evidence="1" id="KW-0472">Membrane</keyword>
<proteinExistence type="predicted"/>
<keyword evidence="1" id="KW-1133">Transmembrane helix</keyword>
<accession>A0A380TG03</accession>
<dbReference type="AlphaFoldDB" id="A0A380TG03"/>
<name>A0A380TG03_9ZZZZ</name>
<sequence>MPRRQPGEEGLHLRCAKFARVSASVGDQETPYPTEIGRLGPPAHVESPDALPRDFEHTTAGRLPAGIISVPATSLPRGLPRRPGRGGRCTIAVIHGVRHPVPNRVLRWSQVTHHFGVPLSAQADDSRRKTSRLDQCPISDIVRATTPIWGLLVVSAMSYVVAVKRPLGKREVVELAIADSSLRVTREDNETLDLTWLDGTSDGFFQLVKGEIQATSPSAAAMAKLASIAKSLGAEVVGEEDLVASPVVRGDAGVFSGRSTWVGWPVLVVVLSALLVWRW</sequence>
<protein>
    <submittedName>
        <fullName evidence="2">Uncharacterized protein</fullName>
    </submittedName>
</protein>
<keyword evidence="1" id="KW-0812">Transmembrane</keyword>
<feature type="transmembrane region" description="Helical" evidence="1">
    <location>
        <begin position="261"/>
        <end position="277"/>
    </location>
</feature>
<gene>
    <name evidence="2" type="ORF">DF3PB_4280005</name>
</gene>